<keyword evidence="3" id="KW-1185">Reference proteome</keyword>
<evidence type="ECO:0000313" key="3">
    <source>
        <dbReference type="Proteomes" id="UP001107558"/>
    </source>
</evidence>
<evidence type="ECO:0000256" key="1">
    <source>
        <dbReference type="RuleBase" id="RU000487"/>
    </source>
</evidence>
<organism evidence="2 3">
    <name type="scientific">Polypedilum vanderplanki</name>
    <name type="common">Sleeping chironomid midge</name>
    <dbReference type="NCBI Taxonomy" id="319348"/>
    <lineage>
        <taxon>Eukaryota</taxon>
        <taxon>Metazoa</taxon>
        <taxon>Ecdysozoa</taxon>
        <taxon>Arthropoda</taxon>
        <taxon>Hexapoda</taxon>
        <taxon>Insecta</taxon>
        <taxon>Pterygota</taxon>
        <taxon>Neoptera</taxon>
        <taxon>Endopterygota</taxon>
        <taxon>Diptera</taxon>
        <taxon>Nematocera</taxon>
        <taxon>Chironomoidea</taxon>
        <taxon>Chironomidae</taxon>
        <taxon>Chironominae</taxon>
        <taxon>Polypedilum</taxon>
        <taxon>Polypedilum</taxon>
    </lineage>
</organism>
<gene>
    <name evidence="2" type="ORF">PVAND_009637</name>
</gene>
<sequence length="553" mass="62722">MDTIIIHPGSLYLRIGKADMTNPEVILNCVARRRKSNDPKYIHNDTLLPESNVKVTKELSAELDEVRISVSHMLQQSLMSDNRKRYGTPIQALSQFNKRSNPETIQANQTNWLKPKSTQNTIVGADCLRLNPNAEFNIHFPIRRGSMNLHSGVGGSITSCIEHIRSIFEFSIKNYLEVNLKELNQYKAVLIIPDIYNRKRVKLLAGLLFDMGFKAIILIQESVCASFGSGLNCTCVVDIGDQKISISCVEDCISHPNTRVSLKFGSGDCTMAFWWLLQKSSFPYKECQPSNNQDAALLNHLKEEYCHIDLDVCGANEKSFIINRPEQPPVRYVLQMADELLIAPLSLFYTDLLKLTLGNTNRDKIIQIQKTLGQDFDSEDCFNAEFLRETGRRAKDQAETTFNINDLNNVDPDEDTDVVDDLIKFNANDFQTSNGQVIPIDSAILQSIEHLSNDDLKRKMYNCILLIGGGSKVKGLAKWLQNKIRQATPTNYRQNTENPEIVQTVKDVDPANIVWRGAALMTTLESAEELWISKDDWKNYGVRVLREKVPFIW</sequence>
<dbReference type="CDD" id="cd10206">
    <property type="entry name" value="ASKHA_NBD_Arp8-like"/>
    <property type="match status" value="1"/>
</dbReference>
<protein>
    <recommendedName>
        <fullName evidence="4">Actin-related protein 8</fullName>
    </recommendedName>
</protein>
<dbReference type="OrthoDB" id="5572108at2759"/>
<dbReference type="EMBL" id="JADBJN010000001">
    <property type="protein sequence ID" value="KAG5680111.1"/>
    <property type="molecule type" value="Genomic_DNA"/>
</dbReference>
<evidence type="ECO:0000313" key="2">
    <source>
        <dbReference type="EMBL" id="KAG5680111.1"/>
    </source>
</evidence>
<dbReference type="Gene3D" id="3.90.640.10">
    <property type="entry name" value="Actin, Chain A, domain 4"/>
    <property type="match status" value="1"/>
</dbReference>
<proteinExistence type="inferred from homology"/>
<evidence type="ECO:0008006" key="4">
    <source>
        <dbReference type="Google" id="ProtNLM"/>
    </source>
</evidence>
<name>A0A9J6CDT5_POLVA</name>
<reference evidence="2" key="1">
    <citation type="submission" date="2021-03" db="EMBL/GenBank/DDBJ databases">
        <title>Chromosome level genome of the anhydrobiotic midge Polypedilum vanderplanki.</title>
        <authorList>
            <person name="Yoshida Y."/>
            <person name="Kikawada T."/>
            <person name="Gusev O."/>
        </authorList>
    </citation>
    <scope>NUCLEOTIDE SEQUENCE</scope>
    <source>
        <strain evidence="2">NIAS01</strain>
        <tissue evidence="2">Whole body or cell culture</tissue>
    </source>
</reference>
<dbReference type="AlphaFoldDB" id="A0A9J6CDT5"/>
<comment type="similarity">
    <text evidence="1">Belongs to the actin family.</text>
</comment>
<dbReference type="InterPro" id="IPR043129">
    <property type="entry name" value="ATPase_NBD"/>
</dbReference>
<dbReference type="SMART" id="SM00268">
    <property type="entry name" value="ACTIN"/>
    <property type="match status" value="1"/>
</dbReference>
<dbReference type="Gene3D" id="3.30.420.40">
    <property type="match status" value="3"/>
</dbReference>
<dbReference type="SUPFAM" id="SSF53067">
    <property type="entry name" value="Actin-like ATPase domain"/>
    <property type="match status" value="2"/>
</dbReference>
<dbReference type="Pfam" id="PF00022">
    <property type="entry name" value="Actin"/>
    <property type="match status" value="1"/>
</dbReference>
<comment type="caution">
    <text evidence="2">The sequence shown here is derived from an EMBL/GenBank/DDBJ whole genome shotgun (WGS) entry which is preliminary data.</text>
</comment>
<dbReference type="PANTHER" id="PTHR11937">
    <property type="entry name" value="ACTIN"/>
    <property type="match status" value="1"/>
</dbReference>
<dbReference type="InterPro" id="IPR004000">
    <property type="entry name" value="Actin"/>
</dbReference>
<accession>A0A9J6CDT5</accession>
<dbReference type="Proteomes" id="UP001107558">
    <property type="component" value="Chromosome 1"/>
</dbReference>